<dbReference type="AlphaFoldDB" id="A0A6M3LQ38"/>
<gene>
    <name evidence="1" type="ORF">MM415B06282_0004</name>
</gene>
<accession>A0A6M3LQ38</accession>
<reference evidence="1" key="1">
    <citation type="submission" date="2020-03" db="EMBL/GenBank/DDBJ databases">
        <title>The deep terrestrial virosphere.</title>
        <authorList>
            <person name="Holmfeldt K."/>
            <person name="Nilsson E."/>
            <person name="Simone D."/>
            <person name="Lopez-Fernandez M."/>
            <person name="Wu X."/>
            <person name="de Brujin I."/>
            <person name="Lundin D."/>
            <person name="Andersson A."/>
            <person name="Bertilsson S."/>
            <person name="Dopson M."/>
        </authorList>
    </citation>
    <scope>NUCLEOTIDE SEQUENCE</scope>
    <source>
        <strain evidence="1">MM415B06282</strain>
    </source>
</reference>
<sequence>MELNISKTDRAVIEVAKILAEADNQDWGRITYGTQLAYIHRVKRVLRAFVNAGYKPIFRRVK</sequence>
<organism evidence="1">
    <name type="scientific">viral metagenome</name>
    <dbReference type="NCBI Taxonomy" id="1070528"/>
    <lineage>
        <taxon>unclassified sequences</taxon>
        <taxon>metagenomes</taxon>
        <taxon>organismal metagenomes</taxon>
    </lineage>
</organism>
<dbReference type="EMBL" id="MT143491">
    <property type="protein sequence ID" value="QJA97406.1"/>
    <property type="molecule type" value="Genomic_DNA"/>
</dbReference>
<protein>
    <submittedName>
        <fullName evidence="1">Uncharacterized protein</fullName>
    </submittedName>
</protein>
<name>A0A6M3LQ38_9ZZZZ</name>
<proteinExistence type="predicted"/>
<evidence type="ECO:0000313" key="1">
    <source>
        <dbReference type="EMBL" id="QJA97406.1"/>
    </source>
</evidence>